<sequence length="461" mass="50449">MSIVIWLLLAFSDLKVGKCSSAEARLLRFWEAKNVKRGGELMWVDMLMVDVNATVMQATIGASRLARFRHKLTAGKIRFNESTSFDELTEPVSPLPEEAYRFRNQSELVGLANTNTQLPDVIGEIISVKSTVCDDDDPAENNRVMATVKLDNDTTVTLSLFDAQAVTFHKQLQDKRVDPRVIVATSINPKMVGGRLYLNATSGTHIYFDKETKAGEDYFYRLVSRETGLTSAAPLLRGYAKLETLTIAELNAFISSASSQEIDFICTGKVGRVDIDKGWCYVACSKCSKNCSTVSALECVRCNNVNAAEHFGMSRVIIYRVELSIADDTAEGAFVCFDGVMTKLHNLRASDASQMLIEEGVNPEESNVPPFITDMEGKTFTFQVKVNPYNFTAHHQTLPSRQFSGGNGGDDGDLPDGTTHHVESGGSSIDAEVSVDMNPTGAAPKKRGRPASNTAKKARVA</sequence>
<organism evidence="3 4">
    <name type="scientific">Brassica carinata</name>
    <name type="common">Ethiopian mustard</name>
    <name type="synonym">Abyssinian cabbage</name>
    <dbReference type="NCBI Taxonomy" id="52824"/>
    <lineage>
        <taxon>Eukaryota</taxon>
        <taxon>Viridiplantae</taxon>
        <taxon>Streptophyta</taxon>
        <taxon>Embryophyta</taxon>
        <taxon>Tracheophyta</taxon>
        <taxon>Spermatophyta</taxon>
        <taxon>Magnoliopsida</taxon>
        <taxon>eudicotyledons</taxon>
        <taxon>Gunneridae</taxon>
        <taxon>Pentapetalae</taxon>
        <taxon>rosids</taxon>
        <taxon>malvids</taxon>
        <taxon>Brassicales</taxon>
        <taxon>Brassicaceae</taxon>
        <taxon>Brassiceae</taxon>
        <taxon>Brassica</taxon>
    </lineage>
</organism>
<feature type="chain" id="PRO_5036459634" description="Replication factor A C-terminal domain-containing protein" evidence="2">
    <location>
        <begin position="22"/>
        <end position="461"/>
    </location>
</feature>
<keyword evidence="2" id="KW-0732">Signal</keyword>
<accession>A0A8X7Q515</accession>
<dbReference type="Gene3D" id="2.40.50.140">
    <property type="entry name" value="Nucleic acid-binding proteins"/>
    <property type="match status" value="2"/>
</dbReference>
<dbReference type="InterPro" id="IPR012340">
    <property type="entry name" value="NA-bd_OB-fold"/>
</dbReference>
<name>A0A8X7Q515_BRACI</name>
<proteinExistence type="predicted"/>
<feature type="signal peptide" evidence="2">
    <location>
        <begin position="1"/>
        <end position="21"/>
    </location>
</feature>
<keyword evidence="4" id="KW-1185">Reference proteome</keyword>
<evidence type="ECO:0000256" key="2">
    <source>
        <dbReference type="SAM" id="SignalP"/>
    </source>
</evidence>
<dbReference type="Proteomes" id="UP000886595">
    <property type="component" value="Unassembled WGS sequence"/>
</dbReference>
<dbReference type="AlphaFoldDB" id="A0A8X7Q515"/>
<dbReference type="PANTHER" id="PTHR47165:SF4">
    <property type="entry name" value="OS03G0429900 PROTEIN"/>
    <property type="match status" value="1"/>
</dbReference>
<dbReference type="EMBL" id="JAAMPC010000014">
    <property type="protein sequence ID" value="KAG2262008.1"/>
    <property type="molecule type" value="Genomic_DNA"/>
</dbReference>
<dbReference type="OrthoDB" id="1110184at2759"/>
<dbReference type="PANTHER" id="PTHR47165">
    <property type="entry name" value="OS03G0429900 PROTEIN"/>
    <property type="match status" value="1"/>
</dbReference>
<gene>
    <name evidence="3" type="ORF">Bca52824_069087</name>
</gene>
<feature type="region of interest" description="Disordered" evidence="1">
    <location>
        <begin position="398"/>
        <end position="461"/>
    </location>
</feature>
<dbReference type="SUPFAM" id="SSF50249">
    <property type="entry name" value="Nucleic acid-binding proteins"/>
    <property type="match status" value="1"/>
</dbReference>
<evidence type="ECO:0008006" key="5">
    <source>
        <dbReference type="Google" id="ProtNLM"/>
    </source>
</evidence>
<evidence type="ECO:0000256" key="1">
    <source>
        <dbReference type="SAM" id="MobiDB-lite"/>
    </source>
</evidence>
<reference evidence="3 4" key="1">
    <citation type="submission" date="2020-02" db="EMBL/GenBank/DDBJ databases">
        <authorList>
            <person name="Ma Q."/>
            <person name="Huang Y."/>
            <person name="Song X."/>
            <person name="Pei D."/>
        </authorList>
    </citation>
    <scope>NUCLEOTIDE SEQUENCE [LARGE SCALE GENOMIC DNA]</scope>
    <source>
        <strain evidence="3">Sxm20200214</strain>
        <tissue evidence="3">Leaf</tissue>
    </source>
</reference>
<evidence type="ECO:0000313" key="4">
    <source>
        <dbReference type="Proteomes" id="UP000886595"/>
    </source>
</evidence>
<evidence type="ECO:0000313" key="3">
    <source>
        <dbReference type="EMBL" id="KAG2262008.1"/>
    </source>
</evidence>
<comment type="caution">
    <text evidence="3">The sequence shown here is derived from an EMBL/GenBank/DDBJ whole genome shotgun (WGS) entry which is preliminary data.</text>
</comment>
<protein>
    <recommendedName>
        <fullName evidence="5">Replication factor A C-terminal domain-containing protein</fullName>
    </recommendedName>
</protein>